<keyword evidence="9" id="KW-0812">Transmembrane</keyword>
<evidence type="ECO:0000256" key="20">
    <source>
        <dbReference type="SAM" id="MobiDB-lite"/>
    </source>
</evidence>
<dbReference type="InterPro" id="IPR003406">
    <property type="entry name" value="Glyco_trans_14"/>
</dbReference>
<dbReference type="GeneID" id="7197335"/>
<dbReference type="PANTHER" id="PTHR46025">
    <property type="entry name" value="XYLOSYLTRANSFERASE OXT"/>
    <property type="match status" value="1"/>
</dbReference>
<evidence type="ECO:0000256" key="10">
    <source>
        <dbReference type="ARBA" id="ARBA00022723"/>
    </source>
</evidence>
<comment type="similarity">
    <text evidence="5">Belongs to the glycosyltransferase 14 family. XylT subfamily.</text>
</comment>
<gene>
    <name evidence="22" type="ORF">PHATRDRAFT_43615</name>
</gene>
<evidence type="ECO:0000256" key="14">
    <source>
        <dbReference type="ARBA" id="ARBA00023034"/>
    </source>
</evidence>
<dbReference type="EMBL" id="CM000606">
    <property type="protein sequence ID" value="EEC50546.1"/>
    <property type="molecule type" value="Genomic_DNA"/>
</dbReference>
<comment type="catalytic activity">
    <reaction evidence="19">
        <text>UDP-alpha-D-xylose + L-seryl-[protein] = 3-O-(beta-D-xylosyl)-L-seryl-[protein] + UDP + H(+)</text>
        <dbReference type="Rhea" id="RHEA:50192"/>
        <dbReference type="Rhea" id="RHEA-COMP:9863"/>
        <dbReference type="Rhea" id="RHEA-COMP:12567"/>
        <dbReference type="ChEBI" id="CHEBI:15378"/>
        <dbReference type="ChEBI" id="CHEBI:29999"/>
        <dbReference type="ChEBI" id="CHEBI:57632"/>
        <dbReference type="ChEBI" id="CHEBI:58223"/>
        <dbReference type="ChEBI" id="CHEBI:132085"/>
        <dbReference type="EC" id="2.4.2.26"/>
    </reaction>
</comment>
<feature type="region of interest" description="Disordered" evidence="20">
    <location>
        <begin position="470"/>
        <end position="508"/>
    </location>
</feature>
<dbReference type="RefSeq" id="XP_002177732.1">
    <property type="nucleotide sequence ID" value="XM_002177696.1"/>
</dbReference>
<organism evidence="22 23">
    <name type="scientific">Phaeodactylum tricornutum (strain CCAP 1055/1)</name>
    <dbReference type="NCBI Taxonomy" id="556484"/>
    <lineage>
        <taxon>Eukaryota</taxon>
        <taxon>Sar</taxon>
        <taxon>Stramenopiles</taxon>
        <taxon>Ochrophyta</taxon>
        <taxon>Bacillariophyta</taxon>
        <taxon>Bacillariophyceae</taxon>
        <taxon>Bacillariophycidae</taxon>
        <taxon>Naviculales</taxon>
        <taxon>Phaeodactylaceae</taxon>
        <taxon>Phaeodactylum</taxon>
    </lineage>
</organism>
<keyword evidence="14" id="KW-0333">Golgi apparatus</keyword>
<dbReference type="PANTHER" id="PTHR46025:SF3">
    <property type="entry name" value="XYLOSYLTRANSFERASE OXT"/>
    <property type="match status" value="1"/>
</dbReference>
<evidence type="ECO:0000256" key="1">
    <source>
        <dbReference type="ARBA" id="ARBA00004323"/>
    </source>
</evidence>
<keyword evidence="13" id="KW-1133">Transmembrane helix</keyword>
<feature type="signal peptide" evidence="21">
    <location>
        <begin position="1"/>
        <end position="21"/>
    </location>
</feature>
<evidence type="ECO:0000313" key="22">
    <source>
        <dbReference type="EMBL" id="EEC50546.1"/>
    </source>
</evidence>
<keyword evidence="8" id="KW-0808">Transferase</keyword>
<evidence type="ECO:0000256" key="2">
    <source>
        <dbReference type="ARBA" id="ARBA00004648"/>
    </source>
</evidence>
<dbReference type="GO" id="GO:0005789">
    <property type="term" value="C:endoplasmic reticulum membrane"/>
    <property type="evidence" value="ECO:0007669"/>
    <property type="project" value="UniProtKB-SubCell"/>
</dbReference>
<dbReference type="OMA" id="YFVECDD"/>
<comment type="subcellular location">
    <subcellularLocation>
        <location evidence="2">Endoplasmic reticulum membrane</location>
        <topology evidence="2">Single-pass type II membrane protein</topology>
    </subcellularLocation>
    <subcellularLocation>
        <location evidence="1">Golgi apparatus membrane</location>
        <topology evidence="1">Single-pass type II membrane protein</topology>
    </subcellularLocation>
</comment>
<dbReference type="GO" id="GO:0030158">
    <property type="term" value="F:protein xylosyltransferase activity"/>
    <property type="evidence" value="ECO:0007669"/>
    <property type="project" value="UniProtKB-EC"/>
</dbReference>
<dbReference type="HOGENOM" id="CLU_347985_0_0_1"/>
<feature type="chain" id="PRO_5002852595" description="protein xylosyltransferase" evidence="21">
    <location>
        <begin position="22"/>
        <end position="811"/>
    </location>
</feature>
<keyword evidence="15" id="KW-0472">Membrane</keyword>
<evidence type="ECO:0000256" key="18">
    <source>
        <dbReference type="ARBA" id="ARBA00042865"/>
    </source>
</evidence>
<evidence type="ECO:0000256" key="12">
    <source>
        <dbReference type="ARBA" id="ARBA00022968"/>
    </source>
</evidence>
<dbReference type="STRING" id="556484.B7FSV5"/>
<dbReference type="KEGG" id="pti:PHATRDRAFT_43615"/>
<name>B7FSV5_PHATC</name>
<keyword evidence="23" id="KW-1185">Reference proteome</keyword>
<sequence length="811" mass="92356">MQRTIAFWALIVVLLFISVHAEQVPVGPPEALSSKTEHQHFQRLLQSSWDEIDFTDIDSHKAARSGLDQLVKDGSHMELRWAKMFEKAKTPECRAKIATHFGYFYNAIASEQSMPFSTAKFENKCPEPFYDWENLPPDMHVGHVQNRTYQPPRENATYIDDPKDLRFLYAILTHGEWHSTIRLIETLYEDGHVFVVHVDGKENSDETYKALQKYAATRDHVHVLGSSFRVRVNWGGFSMVNATLQILQYSFNVNGHCSRQRDPLVFDKVIHLASSSYPLATRSEIRQRIASFPLDANFLHVIMKPTRPSPDVWHYFVECDDSLHRIYRLNPLNNHTNGMELFTSSQWFIISREFAEYLARAEAGTFVHQYLDYIEHVVVADETFFGTVLRHTPFCLKHHNRNFLHLQFDRWESELPSNDRDPRKCMMLDPNHCGRSPTTLTADYADILELSDDLFARKFVEHISDFEGKSEEEVPEHNVKDIVDDWRKRRGTSKQGSNSSTTLSGQPQMTFEGHGVLLVARETLGIDGGDRQPVPLCLGLGETGNNLHLVPCFHDWVIPTLAPNWEFGAVIEAETIPHNRWEMQPCTSDGHLERLDSGEIEVTPGNYSITGPRCMLKMMEGIRAGRCFDGDSGNSQPGGEVQVFPCVHRWVQFLSVGDGRLAPKGSLFFTIPLHIVRQIHRMGHEQSPHMCLGVWGRGNKDEVDWKDESQAFSQERKENPVDGWKPLSEWEGEELFSTQCSNVGAVVEWIFVPFIVEDNLSADDGTDIDATTDADEVMFGPATTTEDTMNTAHETVIDDNGAAPERIGDEL</sequence>
<dbReference type="Proteomes" id="UP000000759">
    <property type="component" value="Chromosome 2"/>
</dbReference>
<evidence type="ECO:0000256" key="5">
    <source>
        <dbReference type="ARBA" id="ARBA00010195"/>
    </source>
</evidence>
<comment type="pathway">
    <text evidence="3">Glycan metabolism; chondroitin sulfate biosynthesis.</text>
</comment>
<keyword evidence="17" id="KW-0325">Glycoprotein</keyword>
<keyword evidence="11" id="KW-0256">Endoplasmic reticulum</keyword>
<protein>
    <recommendedName>
        <fullName evidence="6">protein xylosyltransferase</fullName>
        <ecNumber evidence="6">2.4.2.26</ecNumber>
    </recommendedName>
    <alternativeName>
        <fullName evidence="18">Peptide O-xylosyltransferase</fullName>
    </alternativeName>
</protein>
<evidence type="ECO:0000256" key="7">
    <source>
        <dbReference type="ARBA" id="ARBA00022676"/>
    </source>
</evidence>
<dbReference type="OrthoDB" id="2019572at2759"/>
<evidence type="ECO:0000256" key="3">
    <source>
        <dbReference type="ARBA" id="ARBA00004840"/>
    </source>
</evidence>
<dbReference type="AlphaFoldDB" id="B7FSV5"/>
<dbReference type="EC" id="2.4.2.26" evidence="6"/>
<evidence type="ECO:0000256" key="13">
    <source>
        <dbReference type="ARBA" id="ARBA00022989"/>
    </source>
</evidence>
<dbReference type="GO" id="GO:0050650">
    <property type="term" value="P:chondroitin sulfate proteoglycan biosynthetic process"/>
    <property type="evidence" value="ECO:0007669"/>
    <property type="project" value="TreeGrafter"/>
</dbReference>
<evidence type="ECO:0000313" key="23">
    <source>
        <dbReference type="Proteomes" id="UP000000759"/>
    </source>
</evidence>
<keyword evidence="12" id="KW-0735">Signal-anchor</keyword>
<dbReference type="Pfam" id="PF02485">
    <property type="entry name" value="Branch"/>
    <property type="match status" value="1"/>
</dbReference>
<evidence type="ECO:0000256" key="9">
    <source>
        <dbReference type="ARBA" id="ARBA00022692"/>
    </source>
</evidence>
<reference evidence="22 23" key="1">
    <citation type="journal article" date="2008" name="Nature">
        <title>The Phaeodactylum genome reveals the evolutionary history of diatom genomes.</title>
        <authorList>
            <person name="Bowler C."/>
            <person name="Allen A.E."/>
            <person name="Badger J.H."/>
            <person name="Grimwood J."/>
            <person name="Jabbari K."/>
            <person name="Kuo A."/>
            <person name="Maheswari U."/>
            <person name="Martens C."/>
            <person name="Maumus F."/>
            <person name="Otillar R.P."/>
            <person name="Rayko E."/>
            <person name="Salamov A."/>
            <person name="Vandepoele K."/>
            <person name="Beszteri B."/>
            <person name="Gruber A."/>
            <person name="Heijde M."/>
            <person name="Katinka M."/>
            <person name="Mock T."/>
            <person name="Valentin K."/>
            <person name="Verret F."/>
            <person name="Berges J.A."/>
            <person name="Brownlee C."/>
            <person name="Cadoret J.P."/>
            <person name="Chiovitti A."/>
            <person name="Choi C.J."/>
            <person name="Coesel S."/>
            <person name="De Martino A."/>
            <person name="Detter J.C."/>
            <person name="Durkin C."/>
            <person name="Falciatore A."/>
            <person name="Fournet J."/>
            <person name="Haruta M."/>
            <person name="Huysman M.J."/>
            <person name="Jenkins B.D."/>
            <person name="Jiroutova K."/>
            <person name="Jorgensen R.E."/>
            <person name="Joubert Y."/>
            <person name="Kaplan A."/>
            <person name="Kroger N."/>
            <person name="Kroth P.G."/>
            <person name="La Roche J."/>
            <person name="Lindquist E."/>
            <person name="Lommer M."/>
            <person name="Martin-Jezequel V."/>
            <person name="Lopez P.J."/>
            <person name="Lucas S."/>
            <person name="Mangogna M."/>
            <person name="McGinnis K."/>
            <person name="Medlin L.K."/>
            <person name="Montsant A."/>
            <person name="Oudot-Le Secq M.P."/>
            <person name="Napoli C."/>
            <person name="Obornik M."/>
            <person name="Parker M.S."/>
            <person name="Petit J.L."/>
            <person name="Porcel B.M."/>
            <person name="Poulsen N."/>
            <person name="Robison M."/>
            <person name="Rychlewski L."/>
            <person name="Rynearson T.A."/>
            <person name="Schmutz J."/>
            <person name="Shapiro H."/>
            <person name="Siaut M."/>
            <person name="Stanley M."/>
            <person name="Sussman M.R."/>
            <person name="Taylor A.R."/>
            <person name="Vardi A."/>
            <person name="von Dassow P."/>
            <person name="Vyverman W."/>
            <person name="Willis A."/>
            <person name="Wyrwicz L.S."/>
            <person name="Rokhsar D.S."/>
            <person name="Weissenbach J."/>
            <person name="Armbrust E.V."/>
            <person name="Green B.R."/>
            <person name="Van de Peer Y."/>
            <person name="Grigoriev I.V."/>
        </authorList>
    </citation>
    <scope>NUCLEOTIDE SEQUENCE [LARGE SCALE GENOMIC DNA]</scope>
    <source>
        <strain evidence="22 23">CCAP 1055/1</strain>
    </source>
</reference>
<dbReference type="GO" id="GO:0015012">
    <property type="term" value="P:heparan sulfate proteoglycan biosynthetic process"/>
    <property type="evidence" value="ECO:0007669"/>
    <property type="project" value="UniProtKB-UniPathway"/>
</dbReference>
<dbReference type="eggNOG" id="KOG0799">
    <property type="taxonomic scope" value="Eukaryota"/>
</dbReference>
<dbReference type="PaxDb" id="2850-Phatr43615"/>
<evidence type="ECO:0000256" key="21">
    <source>
        <dbReference type="SAM" id="SignalP"/>
    </source>
</evidence>
<keyword evidence="21" id="KW-0732">Signal</keyword>
<proteinExistence type="inferred from homology"/>
<dbReference type="UniPathway" id="UPA00755"/>
<evidence type="ECO:0000256" key="15">
    <source>
        <dbReference type="ARBA" id="ARBA00023136"/>
    </source>
</evidence>
<keyword evidence="10" id="KW-0479">Metal-binding</keyword>
<evidence type="ECO:0000256" key="11">
    <source>
        <dbReference type="ARBA" id="ARBA00022824"/>
    </source>
</evidence>
<evidence type="ECO:0000256" key="4">
    <source>
        <dbReference type="ARBA" id="ARBA00005093"/>
    </source>
</evidence>
<feature type="compositionally biased region" description="Polar residues" evidence="20">
    <location>
        <begin position="493"/>
        <end position="508"/>
    </location>
</feature>
<keyword evidence="16" id="KW-1015">Disulfide bond</keyword>
<evidence type="ECO:0000256" key="19">
    <source>
        <dbReference type="ARBA" id="ARBA00047847"/>
    </source>
</evidence>
<evidence type="ECO:0000256" key="8">
    <source>
        <dbReference type="ARBA" id="ARBA00022679"/>
    </source>
</evidence>
<accession>B7FSV5</accession>
<evidence type="ECO:0000256" key="17">
    <source>
        <dbReference type="ARBA" id="ARBA00023180"/>
    </source>
</evidence>
<dbReference type="GO" id="GO:0000139">
    <property type="term" value="C:Golgi membrane"/>
    <property type="evidence" value="ECO:0007669"/>
    <property type="project" value="UniProtKB-SubCell"/>
</dbReference>
<dbReference type="GO" id="GO:0046872">
    <property type="term" value="F:metal ion binding"/>
    <property type="evidence" value="ECO:0007669"/>
    <property type="project" value="UniProtKB-KW"/>
</dbReference>
<evidence type="ECO:0000256" key="6">
    <source>
        <dbReference type="ARBA" id="ARBA00011972"/>
    </source>
</evidence>
<dbReference type="InterPro" id="IPR043538">
    <property type="entry name" value="XYLT"/>
</dbReference>
<comment type="pathway">
    <text evidence="4">Glycan metabolism; heparan sulfate biosynthesis.</text>
</comment>
<reference evidence="23" key="2">
    <citation type="submission" date="2008-08" db="EMBL/GenBank/DDBJ databases">
        <authorList>
            <consortium name="Diatom Consortium"/>
            <person name="Grigoriev I."/>
            <person name="Grimwood J."/>
            <person name="Kuo A."/>
            <person name="Otillar R.P."/>
            <person name="Salamov A."/>
            <person name="Detter J.C."/>
            <person name="Lindquist E."/>
            <person name="Shapiro H."/>
            <person name="Lucas S."/>
            <person name="Glavina del Rio T."/>
            <person name="Pitluck S."/>
            <person name="Rokhsar D."/>
            <person name="Bowler C."/>
        </authorList>
    </citation>
    <scope>GENOME REANNOTATION</scope>
    <source>
        <strain evidence="23">CCAP 1055/1</strain>
    </source>
</reference>
<dbReference type="UniPathway" id="UPA00756"/>
<evidence type="ECO:0000256" key="16">
    <source>
        <dbReference type="ARBA" id="ARBA00023157"/>
    </source>
</evidence>
<feature type="compositionally biased region" description="Basic and acidic residues" evidence="20">
    <location>
        <begin position="470"/>
        <end position="487"/>
    </location>
</feature>
<keyword evidence="7" id="KW-0328">Glycosyltransferase</keyword>
<dbReference type="InParanoid" id="B7FSV5"/>